<evidence type="ECO:0000313" key="1">
    <source>
        <dbReference type="EMBL" id="MFI2318886.1"/>
    </source>
</evidence>
<dbReference type="Proteomes" id="UP001611450">
    <property type="component" value="Unassembled WGS sequence"/>
</dbReference>
<reference evidence="1 2" key="1">
    <citation type="submission" date="2024-10" db="EMBL/GenBank/DDBJ databases">
        <title>The Natural Products Discovery Center: Release of the First 8490 Sequenced Strains for Exploring Actinobacteria Biosynthetic Diversity.</title>
        <authorList>
            <person name="Kalkreuter E."/>
            <person name="Kautsar S.A."/>
            <person name="Yang D."/>
            <person name="Bader C.D."/>
            <person name="Teijaro C.N."/>
            <person name="Fluegel L."/>
            <person name="Davis C.M."/>
            <person name="Simpson J.R."/>
            <person name="Lauterbach L."/>
            <person name="Steele A.D."/>
            <person name="Gui C."/>
            <person name="Meng S."/>
            <person name="Li G."/>
            <person name="Viehrig K."/>
            <person name="Ye F."/>
            <person name="Su P."/>
            <person name="Kiefer A.F."/>
            <person name="Nichols A."/>
            <person name="Cepeda A.J."/>
            <person name="Yan W."/>
            <person name="Fan B."/>
            <person name="Jiang Y."/>
            <person name="Adhikari A."/>
            <person name="Zheng C.-J."/>
            <person name="Schuster L."/>
            <person name="Cowan T.M."/>
            <person name="Smanski M.J."/>
            <person name="Chevrette M.G."/>
            <person name="De Carvalho L.P.S."/>
            <person name="Shen B."/>
        </authorList>
    </citation>
    <scope>NUCLEOTIDE SEQUENCE [LARGE SCALE GENOMIC DNA]</scope>
    <source>
        <strain evidence="1 2">NPDC019626</strain>
    </source>
</reference>
<gene>
    <name evidence="1" type="ORF">ACH47G_00200</name>
</gene>
<name>A0ABW7W9Q7_9NOCA</name>
<comment type="caution">
    <text evidence="1">The sequence shown here is derived from an EMBL/GenBank/DDBJ whole genome shotgun (WGS) entry which is preliminary data.</text>
</comment>
<evidence type="ECO:0000313" key="2">
    <source>
        <dbReference type="Proteomes" id="UP001611450"/>
    </source>
</evidence>
<keyword evidence="2" id="KW-1185">Reference proteome</keyword>
<sequence>MGSRRRDAFDKGRWVDDQMRQAEASRELRRRELKQAVVAAYRAIQAAQFTSQQVINSMPAEAKGVNSADIRKLGMDSDARGWPIPRKRVCEFVDEFGIRKLGRDFGLVGYLDAFARADKEFDLAKLQAEIRYHGEIVLEARREVYARELPGYLLALEESLSKTVRWIPYLDLSDGFEARMVSISEEPPVGYDPGIAYDDSAGVQRGDVGWQHAIVEVPVAVVLADAGFGKSWLVRQYAKTLCEKASRLFEQGGDPASIAIPMVIHAADLAREWRAGSAGPEAAVTAAVRPRQISPTIRQLLAGRFEHAEPVTVLIDAYDEIFDDGLRASFGDAVRWLHSWTGENVGLLLTSRRAGYDDPFDRRTGHPDPLYMTLGLLDEPQVRHLWETWYTARSEAVPTARLEPAITPESPLRRFVRVPLIAAFCAWVAETETVAPTRAGLYGQVIDKFLALSWKDESPHHEGMIRQDGARRAAHRRSLADLAWHMATSDDRWRDDILVADCDRVLAHAGPAPPAGHSHAWEPIRYLGILTQPSVFGGDALGDAPVMWIHRSVAEYMAATWLVDLPAAEVAAVLDRRSWFHPAWANVLDFAVGIESAASAEAALVTEALREHATRSDDGLGWFATVLAAASGGLSPDAPRRESVVARIWSLHRAGLITSVHLARVLALVPEADDVAIVELLIDRLAETDSEQEVWDAIAWTGAHGRSVLADLISSSSDAAGAARALYAVDPATALEALSRRIVACLPLHSADASLLRVVPPDMVELLVERYLSAVTSVADSEALAWTQSPRARETFMRPELIGSADTTTRAVAVAALGSWYRNNLDQEGFAILLRLATEDPDPGLRMRARFALETAGGSVPWVKARLHEAFSLLYTDPSTPPITDLETLAANLSEIGPEFTRALTMVRVEPRLRIGPIPAVLRPLTERALRGELDVTATRDLLMIGGASLIELAIRRVREADMPTADLARLIVGLTFAAPHDTVAYAAIVAAAARHRHLLIEGALRIHEGDADSRIEILIDAMRRLEQRNPAAVQVWSAVLRKLLLELPYERRRAWRTKCGETTAHVLALHE</sequence>
<accession>A0ABW7W9Q7</accession>
<protein>
    <submittedName>
        <fullName evidence="1">NACHT domain-containing protein</fullName>
    </submittedName>
</protein>
<dbReference type="RefSeq" id="WP_396946221.1">
    <property type="nucleotide sequence ID" value="NZ_JBIRXV010000001.1"/>
</dbReference>
<proteinExistence type="predicted"/>
<dbReference type="EMBL" id="JBIRXV010000001">
    <property type="protein sequence ID" value="MFI2318886.1"/>
    <property type="molecule type" value="Genomic_DNA"/>
</dbReference>
<organism evidence="1 2">
    <name type="scientific">Nocardia beijingensis</name>
    <dbReference type="NCBI Taxonomy" id="95162"/>
    <lineage>
        <taxon>Bacteria</taxon>
        <taxon>Bacillati</taxon>
        <taxon>Actinomycetota</taxon>
        <taxon>Actinomycetes</taxon>
        <taxon>Mycobacteriales</taxon>
        <taxon>Nocardiaceae</taxon>
        <taxon>Nocardia</taxon>
    </lineage>
</organism>